<sequence length="396" mass="46887">MLNAYSKDDKIVTLLHLSRAEVEQLRDQPYFCPACKHPVRIKNGKVKLPHFSHYSHSACTIHSEGETLEHLTLKKMFTKWCERQSICYELEKYLPDLNQRPDLLIGNIALEIQCSPLSIQRLVERTKNYQKNGYIPIWICGKKIFSNHQVLSELAKNLCYYSDKIGFYLWAVDWEQEELSLHFHIEEDWKKRLYSSKKTWSFYRHSLKQIFDFPKESKVYIQREIKIGELIQNYYFELNKGLLVRDERIRVVQAALYNNHFHLLQLPNWFYYPGLRIFCCRGSDILLKVKIWKWVQFFDQNVIGHVALINVLAKELEESSELFYELPNVPMKSIQAICLNQLFIYLISCGHLTKVQNGWEVRAGNSDQSPISIKAWLQIIKNKRIITATPIRNVIR</sequence>
<keyword evidence="4" id="KW-1185">Reference proteome</keyword>
<comment type="caution">
    <text evidence="3">The sequence shown here is derived from an EMBL/GenBank/DDBJ whole genome shotgun (WGS) entry which is preliminary data.</text>
</comment>
<feature type="domain" description="Competence protein CoiA nuclease-like" evidence="1">
    <location>
        <begin position="66"/>
        <end position="211"/>
    </location>
</feature>
<dbReference type="STRING" id="1131292.BCR24_14235"/>
<dbReference type="Pfam" id="PF25164">
    <property type="entry name" value="CoiA_N"/>
    <property type="match status" value="1"/>
</dbReference>
<proteinExistence type="predicted"/>
<feature type="domain" description="Competence protein CoiA-like N-terminal" evidence="2">
    <location>
        <begin position="16"/>
        <end position="61"/>
    </location>
</feature>
<dbReference type="OrthoDB" id="3784230at2"/>
<evidence type="ECO:0000313" key="3">
    <source>
        <dbReference type="EMBL" id="OEG23009.1"/>
    </source>
</evidence>
<dbReference type="RefSeq" id="WP_069639655.1">
    <property type="nucleotide sequence ID" value="NZ_JAFBEZ010000017.1"/>
</dbReference>
<name>A0A1E5HDI6_9ENTE</name>
<dbReference type="AlphaFoldDB" id="A0A1E5HDI6"/>
<evidence type="ECO:0000259" key="2">
    <source>
        <dbReference type="Pfam" id="PF25164"/>
    </source>
</evidence>
<evidence type="ECO:0000313" key="4">
    <source>
        <dbReference type="Proteomes" id="UP000094469"/>
    </source>
</evidence>
<dbReference type="InterPro" id="IPR010330">
    <property type="entry name" value="CoiA_nuc"/>
</dbReference>
<dbReference type="EMBL" id="MIKC01000009">
    <property type="protein sequence ID" value="OEG23009.1"/>
    <property type="molecule type" value="Genomic_DNA"/>
</dbReference>
<dbReference type="InterPro" id="IPR057253">
    <property type="entry name" value="CoiA-like_N"/>
</dbReference>
<organism evidence="3 4">
    <name type="scientific">Enterococcus ureilyticus</name>
    <dbReference type="NCBI Taxonomy" id="1131292"/>
    <lineage>
        <taxon>Bacteria</taxon>
        <taxon>Bacillati</taxon>
        <taxon>Bacillota</taxon>
        <taxon>Bacilli</taxon>
        <taxon>Lactobacillales</taxon>
        <taxon>Enterococcaceae</taxon>
        <taxon>Enterococcus</taxon>
    </lineage>
</organism>
<protein>
    <recommendedName>
        <fullName evidence="5">Competence protein CoiA</fullName>
    </recommendedName>
</protein>
<reference evidence="4" key="1">
    <citation type="submission" date="2016-09" db="EMBL/GenBank/DDBJ databases">
        <authorList>
            <person name="Gulvik C.A."/>
        </authorList>
    </citation>
    <scope>NUCLEOTIDE SEQUENCE [LARGE SCALE GENOMIC DNA]</scope>
    <source>
        <strain evidence="4">LMG 26676</strain>
    </source>
</reference>
<dbReference type="Pfam" id="PF06054">
    <property type="entry name" value="CoiA_nuc"/>
    <property type="match status" value="1"/>
</dbReference>
<gene>
    <name evidence="3" type="ORF">BCR24_14235</name>
</gene>
<evidence type="ECO:0008006" key="5">
    <source>
        <dbReference type="Google" id="ProtNLM"/>
    </source>
</evidence>
<dbReference type="Proteomes" id="UP000094469">
    <property type="component" value="Unassembled WGS sequence"/>
</dbReference>
<accession>A0A1E5HDI6</accession>
<evidence type="ECO:0000259" key="1">
    <source>
        <dbReference type="Pfam" id="PF06054"/>
    </source>
</evidence>